<sequence>MIKDIGYLKILKTGPGTSIQDKGRVGFAQYGVPTSGALDSRSLTWVNHLLQNNHSDAVLEICQPGLQIQFDSPTLICLAGAKAAIKLNGGVISSDGIHEIRESDLLEIGYFEQGSILYVGIKNGFQCEKIMKSRSWYAGITAEVFAKKGDQIPYFTKQDLPNYTASKARWDFKWSQNNIIEAYPGPEWGLLNQNTKDLIESMQFTISELKNRMAIQLSELLPNSLPEMATAPVYPGTVQLTSGGKLIVLMKDAQVTGGYARILQISEEGISILAQKQPRQLIRFLVKKNL</sequence>
<dbReference type="PANTHER" id="PTHR43309:SF3">
    <property type="entry name" value="5-OXOPROLINASE SUBUNIT C"/>
    <property type="match status" value="1"/>
</dbReference>
<dbReference type="GO" id="GO:0005524">
    <property type="term" value="F:ATP binding"/>
    <property type="evidence" value="ECO:0007669"/>
    <property type="project" value="UniProtKB-KW"/>
</dbReference>
<organism evidence="5 6">
    <name type="scientific">Algoriphagus aquimarinus</name>
    <dbReference type="NCBI Taxonomy" id="237018"/>
    <lineage>
        <taxon>Bacteria</taxon>
        <taxon>Pseudomonadati</taxon>
        <taxon>Bacteroidota</taxon>
        <taxon>Cytophagia</taxon>
        <taxon>Cytophagales</taxon>
        <taxon>Cyclobacteriaceae</taxon>
        <taxon>Algoriphagus</taxon>
    </lineage>
</organism>
<dbReference type="InterPro" id="IPR052708">
    <property type="entry name" value="PxpC"/>
</dbReference>
<evidence type="ECO:0000313" key="6">
    <source>
        <dbReference type="Proteomes" id="UP000198790"/>
    </source>
</evidence>
<dbReference type="PANTHER" id="PTHR43309">
    <property type="entry name" value="5-OXOPROLINASE SUBUNIT C"/>
    <property type="match status" value="1"/>
</dbReference>
<dbReference type="InterPro" id="IPR029000">
    <property type="entry name" value="Cyclophilin-like_dom_sf"/>
</dbReference>
<evidence type="ECO:0000256" key="2">
    <source>
        <dbReference type="ARBA" id="ARBA00022801"/>
    </source>
</evidence>
<dbReference type="Gene3D" id="2.40.100.10">
    <property type="entry name" value="Cyclophilin-like"/>
    <property type="match status" value="1"/>
</dbReference>
<dbReference type="RefSeq" id="WP_092897668.1">
    <property type="nucleotide sequence ID" value="NZ_FOKK01000008.1"/>
</dbReference>
<keyword evidence="2" id="KW-0378">Hydrolase</keyword>
<keyword evidence="3" id="KW-0067">ATP-binding</keyword>
<gene>
    <name evidence="5" type="ORF">SAMN04489723_10864</name>
</gene>
<proteinExistence type="predicted"/>
<dbReference type="GO" id="GO:0016787">
    <property type="term" value="F:hydrolase activity"/>
    <property type="evidence" value="ECO:0007669"/>
    <property type="project" value="UniProtKB-KW"/>
</dbReference>
<keyword evidence="6" id="KW-1185">Reference proteome</keyword>
<dbReference type="STRING" id="237018.SAMN04489723_10864"/>
<protein>
    <submittedName>
        <fullName evidence="5">Biotin-dependent carboxylase uncharacterized domain-containing protein</fullName>
    </submittedName>
</protein>
<dbReference type="AlphaFoldDB" id="A0A1I1AGB1"/>
<dbReference type="OrthoDB" id="9782422at2"/>
<evidence type="ECO:0000256" key="3">
    <source>
        <dbReference type="ARBA" id="ARBA00022840"/>
    </source>
</evidence>
<dbReference type="Proteomes" id="UP000198790">
    <property type="component" value="Unassembled WGS sequence"/>
</dbReference>
<reference evidence="5 6" key="1">
    <citation type="submission" date="2016-10" db="EMBL/GenBank/DDBJ databases">
        <authorList>
            <person name="de Groot N.N."/>
        </authorList>
    </citation>
    <scope>NUCLEOTIDE SEQUENCE [LARGE SCALE GENOMIC DNA]</scope>
    <source>
        <strain evidence="5 6">DSM 23399</strain>
    </source>
</reference>
<keyword evidence="1" id="KW-0547">Nucleotide-binding</keyword>
<name>A0A1I1AGB1_9BACT</name>
<dbReference type="SMART" id="SM00797">
    <property type="entry name" value="AHS2"/>
    <property type="match status" value="1"/>
</dbReference>
<dbReference type="Pfam" id="PF02626">
    <property type="entry name" value="CT_A_B"/>
    <property type="match status" value="1"/>
</dbReference>
<feature type="domain" description="Carboxyltransferase" evidence="4">
    <location>
        <begin position="29"/>
        <end position="290"/>
    </location>
</feature>
<dbReference type="InterPro" id="IPR003778">
    <property type="entry name" value="CT_A_B"/>
</dbReference>
<dbReference type="EMBL" id="FOKK01000008">
    <property type="protein sequence ID" value="SFB36406.1"/>
    <property type="molecule type" value="Genomic_DNA"/>
</dbReference>
<accession>A0A1I1AGB1</accession>
<evidence type="ECO:0000256" key="1">
    <source>
        <dbReference type="ARBA" id="ARBA00022741"/>
    </source>
</evidence>
<evidence type="ECO:0000313" key="5">
    <source>
        <dbReference type="EMBL" id="SFB36406.1"/>
    </source>
</evidence>
<evidence type="ECO:0000259" key="4">
    <source>
        <dbReference type="SMART" id="SM00797"/>
    </source>
</evidence>